<dbReference type="GO" id="GO:0005886">
    <property type="term" value="C:plasma membrane"/>
    <property type="evidence" value="ECO:0007669"/>
    <property type="project" value="UniProtKB-SubCell"/>
</dbReference>
<feature type="transmembrane region" description="Helical" evidence="1">
    <location>
        <begin position="244"/>
        <end position="266"/>
    </location>
</feature>
<accession>A0A0U3FYP5</accession>
<feature type="transmembrane region" description="Helical" evidence="1">
    <location>
        <begin position="141"/>
        <end position="162"/>
    </location>
</feature>
<organism evidence="2 3">
    <name type="scientific">Sulfolobus acidocaldarius</name>
    <dbReference type="NCBI Taxonomy" id="2285"/>
    <lineage>
        <taxon>Archaea</taxon>
        <taxon>Thermoproteota</taxon>
        <taxon>Thermoprotei</taxon>
        <taxon>Sulfolobales</taxon>
        <taxon>Sulfolobaceae</taxon>
        <taxon>Sulfolobus</taxon>
    </lineage>
</organism>
<keyword evidence="1" id="KW-0472">Membrane</keyword>
<dbReference type="Proteomes" id="UP000060043">
    <property type="component" value="Chromosome"/>
</dbReference>
<proteinExistence type="predicted"/>
<dbReference type="GO" id="GO:0140359">
    <property type="term" value="F:ABC-type transporter activity"/>
    <property type="evidence" value="ECO:0007669"/>
    <property type="project" value="InterPro"/>
</dbReference>
<feature type="transmembrane region" description="Helical" evidence="1">
    <location>
        <begin position="174"/>
        <end position="197"/>
    </location>
</feature>
<dbReference type="RefSeq" id="WP_011279092.1">
    <property type="nucleotide sequence ID" value="NZ_BHWZ01000006.1"/>
</dbReference>
<dbReference type="STRING" id="1435377.SUSAZ_10830"/>
<dbReference type="GeneID" id="14552818"/>
<gene>
    <name evidence="2" type="ORF">ATZ20_09605</name>
</gene>
<dbReference type="AlphaFoldDB" id="A0A0U3FYP5"/>
<reference evidence="2 3" key="1">
    <citation type="submission" date="2015-12" db="EMBL/GenBank/DDBJ databases">
        <title>A stable core within a dynamic pangenome in Sulfolobus acidocaldarius.</title>
        <authorList>
            <person name="Anderson R."/>
            <person name="Kouris A."/>
            <person name="Seward C."/>
            <person name="Campbell K."/>
            <person name="Whitaker R."/>
        </authorList>
    </citation>
    <scope>NUCLEOTIDE SEQUENCE [LARGE SCALE GENOMIC DNA]</scope>
    <source>
        <strain evidence="2 3">NG05B_CO5_07</strain>
    </source>
</reference>
<dbReference type="OMA" id="PSWGATE"/>
<keyword evidence="1" id="KW-1133">Transmembrane helix</keyword>
<dbReference type="EMBL" id="CP013695">
    <property type="protein sequence ID" value="ALU32371.1"/>
    <property type="molecule type" value="Genomic_DNA"/>
</dbReference>
<evidence type="ECO:0000256" key="1">
    <source>
        <dbReference type="SAM" id="Phobius"/>
    </source>
</evidence>
<dbReference type="PaxDb" id="1435377-SUSAZ_10830"/>
<feature type="transmembrane region" description="Helical" evidence="1">
    <location>
        <begin position="107"/>
        <end position="129"/>
    </location>
</feature>
<evidence type="ECO:0000313" key="2">
    <source>
        <dbReference type="EMBL" id="ALU32371.1"/>
    </source>
</evidence>
<evidence type="ECO:0000313" key="3">
    <source>
        <dbReference type="Proteomes" id="UP000060043"/>
    </source>
</evidence>
<keyword evidence="1" id="KW-0812">Transmembrane</keyword>
<feature type="transmembrane region" description="Helical" evidence="1">
    <location>
        <begin position="18"/>
        <end position="39"/>
    </location>
</feature>
<dbReference type="PANTHER" id="PTHR37305">
    <property type="entry name" value="INTEGRAL MEMBRANE PROTEIN-RELATED"/>
    <property type="match status" value="1"/>
</dbReference>
<dbReference type="PANTHER" id="PTHR37305:SF1">
    <property type="entry name" value="MEMBRANE PROTEIN"/>
    <property type="match status" value="1"/>
</dbReference>
<feature type="transmembrane region" description="Helical" evidence="1">
    <location>
        <begin position="51"/>
        <end position="73"/>
    </location>
</feature>
<name>A0A0U3FYP5_9CREN</name>
<dbReference type="Pfam" id="PF12679">
    <property type="entry name" value="ABC2_membrane_2"/>
    <property type="match status" value="1"/>
</dbReference>
<protein>
    <submittedName>
        <fullName evidence="2">Bacitracin ABC transporter permease</fullName>
    </submittedName>
</protein>
<dbReference type="OrthoDB" id="43597at2157"/>
<sequence length="276" mass="31676">MLDVLFYEWRRAIGRRKVIVLITISFIFEIAVYLALYLVPSQTVRTYLIPIYPYTWAIGTLLPQDLLLHFLAISIASGSMSEEYEQGTVDFFLTKPITRLQFYIQKWLGSFSLLVVIYVLMVILSLFLSYTLFGVQEYLEYFWITIISVIFSSLVFFCISFSVGEILRRSSLSFIISSFTLIGSILVSDVLLFISFLTNNTSYESIATYLPSWGSTQLPFILLSSSPLSNITQFIDMFPIQGNAWVAVLSIVVYTLIPFVISLYLFSRRDIPKRIS</sequence>